<name>A0ABS5HIF4_9BACT</name>
<dbReference type="InterPro" id="IPR004714">
    <property type="entry name" value="Cyt_oxidase_maturation_cbb3"/>
</dbReference>
<keyword evidence="2" id="KW-0472">Membrane</keyword>
<feature type="transmembrane region" description="Helical" evidence="2">
    <location>
        <begin position="6"/>
        <end position="28"/>
    </location>
</feature>
<evidence type="ECO:0000313" key="3">
    <source>
        <dbReference type="EMBL" id="MBR8463805.1"/>
    </source>
</evidence>
<dbReference type="Proteomes" id="UP000682951">
    <property type="component" value="Unassembled WGS sequence"/>
</dbReference>
<evidence type="ECO:0000256" key="1">
    <source>
        <dbReference type="SAM" id="MobiDB-lite"/>
    </source>
</evidence>
<keyword evidence="4" id="KW-1185">Reference proteome</keyword>
<protein>
    <submittedName>
        <fullName evidence="3">Cbb3-type cytochrome oxidase assembly protein CcoS</fullName>
    </submittedName>
</protein>
<sequence length="120" mass="13411">MDSSVVAIMLLLSVLMGAFGLFGVIWGIKNRQFEDYRKFLDGTKFDDEDALNDAYELEKRKNDAINRLKMGCGGSKNLDDIGIKDVAKMAQNSDINDNSNANKNDDKNVLKIDKGYMPPD</sequence>
<feature type="region of interest" description="Disordered" evidence="1">
    <location>
        <begin position="93"/>
        <end position="120"/>
    </location>
</feature>
<gene>
    <name evidence="3" type="primary">ccoS</name>
    <name evidence="3" type="ORF">KDD93_04345</name>
</gene>
<keyword evidence="2" id="KW-0812">Transmembrane</keyword>
<accession>A0ABS5HIF4</accession>
<evidence type="ECO:0000313" key="4">
    <source>
        <dbReference type="Proteomes" id="UP000682951"/>
    </source>
</evidence>
<evidence type="ECO:0000256" key="2">
    <source>
        <dbReference type="SAM" id="Phobius"/>
    </source>
</evidence>
<reference evidence="3 4" key="1">
    <citation type="submission" date="2021-04" db="EMBL/GenBank/DDBJ databases">
        <title>Molecular and phenotypic characterization and identification of bacterial isolates recovered from the Anatolian ground squirrels (Spermophilus xanthoprymnus) and which have the potential to form a new species in the Campylobacter genus.</title>
        <authorList>
            <person name="Aydin F."/>
            <person name="Abay S."/>
            <person name="Kayman T."/>
            <person name="Karakaya E."/>
            <person name="Mustak H.K."/>
            <person name="Mustak I.B."/>
            <person name="Bilgin N."/>
            <person name="Duzler A."/>
            <person name="Sahin O."/>
            <person name="Guran O."/>
            <person name="Saticioglu I.B."/>
        </authorList>
    </citation>
    <scope>NUCLEOTIDE SEQUENCE [LARGE SCALE GENOMIC DNA]</scope>
    <source>
        <strain evidence="4">faydin-G24</strain>
    </source>
</reference>
<dbReference type="Pfam" id="PF03597">
    <property type="entry name" value="FixS"/>
    <property type="match status" value="1"/>
</dbReference>
<feature type="compositionally biased region" description="Low complexity" evidence="1">
    <location>
        <begin position="93"/>
        <end position="102"/>
    </location>
</feature>
<dbReference type="EMBL" id="JAGSSW010000003">
    <property type="protein sequence ID" value="MBR8463805.1"/>
    <property type="molecule type" value="Genomic_DNA"/>
</dbReference>
<dbReference type="NCBIfam" id="TIGR00847">
    <property type="entry name" value="ccoS"/>
    <property type="match status" value="1"/>
</dbReference>
<proteinExistence type="predicted"/>
<feature type="compositionally biased region" description="Basic and acidic residues" evidence="1">
    <location>
        <begin position="103"/>
        <end position="114"/>
    </location>
</feature>
<keyword evidence="2" id="KW-1133">Transmembrane helix</keyword>
<comment type="caution">
    <text evidence="3">The sequence shown here is derived from an EMBL/GenBank/DDBJ whole genome shotgun (WGS) entry which is preliminary data.</text>
</comment>
<organism evidence="3 4">
    <name type="scientific">Campylobacter anatolicus</name>
    <dbReference type="NCBI Taxonomy" id="2829105"/>
    <lineage>
        <taxon>Bacteria</taxon>
        <taxon>Pseudomonadati</taxon>
        <taxon>Campylobacterota</taxon>
        <taxon>Epsilonproteobacteria</taxon>
        <taxon>Campylobacterales</taxon>
        <taxon>Campylobacteraceae</taxon>
        <taxon>Campylobacter</taxon>
    </lineage>
</organism>